<reference evidence="1 2" key="1">
    <citation type="journal article" date="2019" name="Nat. Microbiol.">
        <title>Mediterranean grassland soil C-N compound turnover is dependent on rainfall and depth, and is mediated by genomically divergent microorganisms.</title>
        <authorList>
            <person name="Diamond S."/>
            <person name="Andeer P.F."/>
            <person name="Li Z."/>
            <person name="Crits-Christoph A."/>
            <person name="Burstein D."/>
            <person name="Anantharaman K."/>
            <person name="Lane K.R."/>
            <person name="Thomas B.C."/>
            <person name="Pan C."/>
            <person name="Northen T.R."/>
            <person name="Banfield J.F."/>
        </authorList>
    </citation>
    <scope>NUCLEOTIDE SEQUENCE [LARGE SCALE GENOMIC DNA]</scope>
    <source>
        <strain evidence="1">WS_8</strain>
    </source>
</reference>
<name>A0A538TUE5_UNCEI</name>
<protein>
    <submittedName>
        <fullName evidence="1">Uncharacterized protein</fullName>
    </submittedName>
</protein>
<gene>
    <name evidence="1" type="ORF">E6K78_05430</name>
</gene>
<evidence type="ECO:0000313" key="2">
    <source>
        <dbReference type="Proteomes" id="UP000316609"/>
    </source>
</evidence>
<accession>A0A538TUE5</accession>
<dbReference type="Proteomes" id="UP000316609">
    <property type="component" value="Unassembled WGS sequence"/>
</dbReference>
<proteinExistence type="predicted"/>
<organism evidence="1 2">
    <name type="scientific">Eiseniibacteriota bacterium</name>
    <dbReference type="NCBI Taxonomy" id="2212470"/>
    <lineage>
        <taxon>Bacteria</taxon>
        <taxon>Candidatus Eiseniibacteriota</taxon>
    </lineage>
</organism>
<dbReference type="EMBL" id="VBOY01000046">
    <property type="protein sequence ID" value="TMQ67218.1"/>
    <property type="molecule type" value="Genomic_DNA"/>
</dbReference>
<evidence type="ECO:0000313" key="1">
    <source>
        <dbReference type="EMBL" id="TMQ67218.1"/>
    </source>
</evidence>
<comment type="caution">
    <text evidence="1">The sequence shown here is derived from an EMBL/GenBank/DDBJ whole genome shotgun (WGS) entry which is preliminary data.</text>
</comment>
<dbReference type="AlphaFoldDB" id="A0A538TUE5"/>
<sequence length="74" mass="8322">MLGGRVGHYVFDRVHVEGGVGWTHAKRPQEIVESLFGLSLEAEDLNMLWFRSVSDDSRVENNNIEFTLGTAALF</sequence>